<name>A0A512JAN9_9HYPH</name>
<evidence type="ECO:0000313" key="1">
    <source>
        <dbReference type="EMBL" id="GEP07030.1"/>
    </source>
</evidence>
<gene>
    <name evidence="2" type="ORF">GCM10007888_29990</name>
    <name evidence="1" type="ORF">MOX02_50680</name>
</gene>
<dbReference type="AlphaFoldDB" id="A0A512JAN9"/>
<accession>A0A512JAN9</accession>
<reference evidence="4" key="2">
    <citation type="journal article" date="2019" name="Int. J. Syst. Evol. Microbiol.">
        <title>The Global Catalogue of Microorganisms (GCM) 10K type strain sequencing project: providing services to taxonomists for standard genome sequencing and annotation.</title>
        <authorList>
            <consortium name="The Broad Institute Genomics Platform"/>
            <consortium name="The Broad Institute Genome Sequencing Center for Infectious Disease"/>
            <person name="Wu L."/>
            <person name="Ma J."/>
        </authorList>
    </citation>
    <scope>NUCLEOTIDE SEQUENCE [LARGE SCALE GENOMIC DNA]</scope>
    <source>
        <strain evidence="4">NBRC 107715</strain>
    </source>
</reference>
<reference evidence="2" key="4">
    <citation type="submission" date="2023-01" db="EMBL/GenBank/DDBJ databases">
        <title>Draft genome sequence of Methylobacterium oxalidis strain NBRC 107715.</title>
        <authorList>
            <person name="Sun Q."/>
            <person name="Mori K."/>
        </authorList>
    </citation>
    <scope>NUCLEOTIDE SEQUENCE</scope>
    <source>
        <strain evidence="2">NBRC 107715</strain>
    </source>
</reference>
<evidence type="ECO:0000313" key="4">
    <source>
        <dbReference type="Proteomes" id="UP001156856"/>
    </source>
</evidence>
<reference evidence="2" key="1">
    <citation type="journal article" date="2014" name="Int. J. Syst. Evol. Microbiol.">
        <title>Complete genome of a new Firmicutes species belonging to the dominant human colonic microbiota ('Ruminococcus bicirculans') reveals two chromosomes and a selective capacity to utilize plant glucans.</title>
        <authorList>
            <consortium name="NISC Comparative Sequencing Program"/>
            <person name="Wegmann U."/>
            <person name="Louis P."/>
            <person name="Goesmann A."/>
            <person name="Henrissat B."/>
            <person name="Duncan S.H."/>
            <person name="Flint H.J."/>
        </authorList>
    </citation>
    <scope>NUCLEOTIDE SEQUENCE</scope>
    <source>
        <strain evidence="2">NBRC 107715</strain>
    </source>
</reference>
<dbReference type="EMBL" id="BJZU01000133">
    <property type="protein sequence ID" value="GEP07030.1"/>
    <property type="molecule type" value="Genomic_DNA"/>
</dbReference>
<organism evidence="1 3">
    <name type="scientific">Methylobacterium oxalidis</name>
    <dbReference type="NCBI Taxonomy" id="944322"/>
    <lineage>
        <taxon>Bacteria</taxon>
        <taxon>Pseudomonadati</taxon>
        <taxon>Pseudomonadota</taxon>
        <taxon>Alphaproteobacteria</taxon>
        <taxon>Hyphomicrobiales</taxon>
        <taxon>Methylobacteriaceae</taxon>
        <taxon>Methylobacterium</taxon>
    </lineage>
</organism>
<protein>
    <submittedName>
        <fullName evidence="1">Uncharacterized protein</fullName>
    </submittedName>
</protein>
<keyword evidence="4" id="KW-1185">Reference proteome</keyword>
<reference evidence="1 3" key="3">
    <citation type="submission" date="2019-07" db="EMBL/GenBank/DDBJ databases">
        <title>Whole genome shotgun sequence of Methylobacterium oxalidis NBRC 107715.</title>
        <authorList>
            <person name="Hosoyama A."/>
            <person name="Uohara A."/>
            <person name="Ohji S."/>
            <person name="Ichikawa N."/>
        </authorList>
    </citation>
    <scope>NUCLEOTIDE SEQUENCE [LARGE SCALE GENOMIC DNA]</scope>
    <source>
        <strain evidence="1 3">NBRC 107715</strain>
    </source>
</reference>
<proteinExistence type="predicted"/>
<evidence type="ECO:0000313" key="2">
    <source>
        <dbReference type="EMBL" id="GLS64618.1"/>
    </source>
</evidence>
<dbReference type="Proteomes" id="UP000321960">
    <property type="component" value="Unassembled WGS sequence"/>
</dbReference>
<comment type="caution">
    <text evidence="1">The sequence shown here is derived from an EMBL/GenBank/DDBJ whole genome shotgun (WGS) entry which is preliminary data.</text>
</comment>
<evidence type="ECO:0000313" key="3">
    <source>
        <dbReference type="Proteomes" id="UP000321960"/>
    </source>
</evidence>
<dbReference type="Proteomes" id="UP001156856">
    <property type="component" value="Unassembled WGS sequence"/>
</dbReference>
<dbReference type="EMBL" id="BSPK01000049">
    <property type="protein sequence ID" value="GLS64618.1"/>
    <property type="molecule type" value="Genomic_DNA"/>
</dbReference>
<sequence length="145" mass="16059">MLGIPAASRSLLDDPVPDLDRVGLGRVHIGEIDALMISGDIVTIVQHVEEDQGMKFSPAEEFCRRQRMGLRGVLAPACDFFDCADPAQSNAPADCHAGRTENSVNGCELLDARGGNIRNRNRNCRRLRNGRRYPRQSTGWTLEVR</sequence>